<evidence type="ECO:0000313" key="5">
    <source>
        <dbReference type="EMBL" id="SUZ60699.1"/>
    </source>
</evidence>
<dbReference type="AlphaFoldDB" id="A0A381P313"/>
<dbReference type="CDD" id="cd07809">
    <property type="entry name" value="ASKHA_NBD_FGGY_BaXK-like"/>
    <property type="match status" value="1"/>
</dbReference>
<organism evidence="5">
    <name type="scientific">marine metagenome</name>
    <dbReference type="NCBI Taxonomy" id="408172"/>
    <lineage>
        <taxon>unclassified sequences</taxon>
        <taxon>metagenomes</taxon>
        <taxon>ecological metagenomes</taxon>
    </lineage>
</organism>
<gene>
    <name evidence="5" type="ORF">METZ01_LOCUS13553</name>
</gene>
<evidence type="ECO:0000256" key="2">
    <source>
        <dbReference type="ARBA" id="ARBA00022777"/>
    </source>
</evidence>
<feature type="domain" description="Carbohydrate kinase FGGY C-terminal" evidence="4">
    <location>
        <begin position="348"/>
        <end position="452"/>
    </location>
</feature>
<dbReference type="Gene3D" id="3.30.420.40">
    <property type="match status" value="2"/>
</dbReference>
<dbReference type="InterPro" id="IPR043129">
    <property type="entry name" value="ATPase_NBD"/>
</dbReference>
<dbReference type="Pfam" id="PF02782">
    <property type="entry name" value="FGGY_C"/>
    <property type="match status" value="1"/>
</dbReference>
<dbReference type="InterPro" id="IPR000577">
    <property type="entry name" value="Carb_kinase_FGGY"/>
</dbReference>
<dbReference type="EMBL" id="UINC01000760">
    <property type="protein sequence ID" value="SUZ60699.1"/>
    <property type="molecule type" value="Genomic_DNA"/>
</dbReference>
<reference evidence="5" key="1">
    <citation type="submission" date="2018-05" db="EMBL/GenBank/DDBJ databases">
        <authorList>
            <person name="Lanie J.A."/>
            <person name="Ng W.-L."/>
            <person name="Kazmierczak K.M."/>
            <person name="Andrzejewski T.M."/>
            <person name="Davidsen T.M."/>
            <person name="Wayne K.J."/>
            <person name="Tettelin H."/>
            <person name="Glass J.I."/>
            <person name="Rusch D."/>
            <person name="Podicherti R."/>
            <person name="Tsui H.-C.T."/>
            <person name="Winkler M.E."/>
        </authorList>
    </citation>
    <scope>NUCLEOTIDE SEQUENCE</scope>
</reference>
<dbReference type="PIRSF" id="PIRSF000538">
    <property type="entry name" value="GlpK"/>
    <property type="match status" value="1"/>
</dbReference>
<evidence type="ECO:0000259" key="4">
    <source>
        <dbReference type="Pfam" id="PF02782"/>
    </source>
</evidence>
<evidence type="ECO:0008006" key="6">
    <source>
        <dbReference type="Google" id="ProtNLM"/>
    </source>
</evidence>
<feature type="domain" description="Carbohydrate kinase FGGY N-terminal" evidence="3">
    <location>
        <begin position="52"/>
        <end position="264"/>
    </location>
</feature>
<dbReference type="InterPro" id="IPR018484">
    <property type="entry name" value="FGGY_N"/>
</dbReference>
<protein>
    <recommendedName>
        <fullName evidence="6">Carbohydrate kinase FGGY C-terminal domain-containing protein</fullName>
    </recommendedName>
</protein>
<dbReference type="SUPFAM" id="SSF53067">
    <property type="entry name" value="Actin-like ATPase domain"/>
    <property type="match status" value="2"/>
</dbReference>
<keyword evidence="1" id="KW-0808">Transferase</keyword>
<dbReference type="GO" id="GO:0016301">
    <property type="term" value="F:kinase activity"/>
    <property type="evidence" value="ECO:0007669"/>
    <property type="project" value="UniProtKB-KW"/>
</dbReference>
<dbReference type="GO" id="GO:0005975">
    <property type="term" value="P:carbohydrate metabolic process"/>
    <property type="evidence" value="ECO:0007669"/>
    <property type="project" value="InterPro"/>
</dbReference>
<evidence type="ECO:0000256" key="1">
    <source>
        <dbReference type="ARBA" id="ARBA00022679"/>
    </source>
</evidence>
<keyword evidence="2" id="KW-0418">Kinase</keyword>
<dbReference type="InterPro" id="IPR050406">
    <property type="entry name" value="FGGY_Carb_Kinase"/>
</dbReference>
<sequence length="521" mass="57715">MDELFAGLDISTQGAKLVILDWTNLTESYVDSINYDNDLPWYGTVNGVIKGNKLGVSESNPLMWIEAVELLFKRAVDKQVPLKDIKAISVSGQQHGLVALDKKGNLAHPVSKLWNDFSTQEECDLLTQQVGGIDQMISEVGNTQRTGYTASKIYHLVRHEKENYKKADILFLVHNYINWYLTGGVAVLEPGDTSGMALWNPVTRSWSKKVLDSISADLMTKLPDVRSSTKSIGRVSNKLVDCFGFAPECKVDAGSGDNMLGAIGTGNVELGVVTISLGTSGTAYTFMDDLFVDPDGEIACFCDSTGNYLPLLCVSNMANGYNDFLSTNSLSHTQFDELISITPPGNEGKLLIPWFDGERTPDIPLAAPLYFGFRTGDFDNKIIARSLLEGHVLNLHSGFDRLPVTPKIIHLTGGISRSFSWCQAIADIFHCETVPVKGEGAAMGAALHAAWVWFNEDGQNIDIRDVSNSFIKFREKSRCWPRKEYKSTYRTLKDLYRSLTKRIQGLESSDPFQIRQDLLPK</sequence>
<evidence type="ECO:0000259" key="3">
    <source>
        <dbReference type="Pfam" id="PF00370"/>
    </source>
</evidence>
<name>A0A381P313_9ZZZZ</name>
<accession>A0A381P313</accession>
<dbReference type="PANTHER" id="PTHR43095">
    <property type="entry name" value="SUGAR KINASE"/>
    <property type="match status" value="1"/>
</dbReference>
<proteinExistence type="predicted"/>
<dbReference type="PANTHER" id="PTHR43095:SF5">
    <property type="entry name" value="XYLULOSE KINASE"/>
    <property type="match status" value="1"/>
</dbReference>
<dbReference type="InterPro" id="IPR018485">
    <property type="entry name" value="FGGY_C"/>
</dbReference>
<dbReference type="Pfam" id="PF00370">
    <property type="entry name" value="FGGY_N"/>
    <property type="match status" value="1"/>
</dbReference>